<evidence type="ECO:0000256" key="8">
    <source>
        <dbReference type="ARBA" id="ARBA00022759"/>
    </source>
</evidence>
<dbReference type="Gene3D" id="1.20.58.910">
    <property type="match status" value="1"/>
</dbReference>
<sequence length="1564" mass="180004">MKTWEQRKLKDYLEVSREKNKTESYGKEDVLSVSGEHGIVNQIEFQGRSFAGVSVANYGVVEAGDVVYTKSPLKSNPYGIIKTNKGKTGIVSTLYAVYKPRMNTNSEFVQIYFELDSRMNSYMHPLVNKGAKNDMKVSDENALKGPVAFPELEEQNAITQYFDKLDRLITLHQRKCEETKSLKKYMLQKMFPENGNCVPKIRFSGFADAWEQRKWIDVVDISTEMVNPTTGEYDNMPHIAPGNIESFTGRILDNVKTVKEEQLISGKFRFRPDDVVYGKINPQLGKYFYATVNGLTSADAYVFNGKNGLKQKFLFALLQTSDFFKYSVSVSKRSGMPKINRDELNAYSFLMPSEEEQDRIGSYLLQLDHLITLHQRKCYRFIDIALDAWEQRKLGGILKERTERAHGDEELLSVTIGNGVIRQIDSDKRNIASEDKSNYKVVKKGDIPYNSMRMWQGAVGNSEYDGIVSPAYTVLTPTSDANGKFFMELFKKESTLQIFQRWSQGLTSDTWNLKYPVLSSIQFDIPSVEEQTEIARYFSILDSLITLHQHKLFCAKNVMKYITTDINTPKKEAIMAELESVIEQKLIEQLIYGDSQWTYREDLKTEADLWKNFRYILEQNNKERLNGEPLSDAEFEQVKNQLQFSSFYKAGEWLVGENGKVMVHVQRDTERLHLVVMNHEHIAGGSSVYEVINQYNALKMDEDSSVNARDRRFDVTLMINGLPMIHIELKNKQHSYMDGFWQIKKYIGEGKFTGIFSAVQMFVISNGVDTKYFSAASDSELNPKFISGWLDKENNAVSDYLVFAKSVLRIPEAHEMIARYTVLDEEAKRLILLRPYQIHAIEAIRDASKTGKSGFVWHTTGSGKTLTSYKATRNLLMDIPAIDKAIFLIDRKDLDTQTTMAFQAYANNDLIDVDETDNVFDLKKKLKSDDRQVIVTTIQKLQRLITRKLQEGTPEYHKIKNLKIAFVVDECHRAVTPGIKREIERFFGNSLWYGFTGTPRFAENPYPQMGDLPRTTQELYGDCLHKYTIQNAIHDNAVLGFQVEHNGPKNKKDETDSNLYVTESHMLKVLEVILNKSYYKLGFQNGKGKTYEGLLTTSSIQLAQKYYDLLKMVKEGKTTLKIDEKIKQVLPDFPKFAITYSVTENEEGSHVNQQKMQESLDDYNKMFGTKYEISQIQGYNGNLNKRLARKDAKYKSRNEQLDLVIVVDRLLTGFDAPCLSTIFIDRPPMGPHDLIQAFSRTNRIYDKNKVYGQIVTFQAPKLFKESVDNAVRLYSAGSTQTALLADWKEVESAFRKSLKALRVSAETPEEVPGMSIKEKKIFVKLFQDFDKFFAQLKSFTQYEDNMLAGYGITEDEYTDYAGQYLNAKEEIKEDTDGQIDDPGVPVVDEDYELMAYSHTKIDYEYIINLIQNIVSPDEESQDVTQEQKQKQMDEVKQYVEELRKDNPKVAEIMTTLIGEIEQDVNKYKGQSILNIVENMKQECIEKVVTDFCITWYTSKDDVMYAAMHYRNGEIPNESAIKETANFTSYKEVQERAIPKFKYYTMMIAELRKTLDEEIKPLMNH</sequence>
<evidence type="ECO:0000256" key="5">
    <source>
        <dbReference type="ARBA" id="ARBA00022722"/>
    </source>
</evidence>
<comment type="function">
    <text evidence="12">Subunit R is required for both nuclease and ATPase activities, but not for modification.</text>
</comment>
<dbReference type="Pfam" id="PF04313">
    <property type="entry name" value="HSDR_N"/>
    <property type="match status" value="1"/>
</dbReference>
<dbReference type="GO" id="GO:0005524">
    <property type="term" value="F:ATP binding"/>
    <property type="evidence" value="ECO:0007669"/>
    <property type="project" value="UniProtKB-KW"/>
</dbReference>
<evidence type="ECO:0000256" key="12">
    <source>
        <dbReference type="RuleBase" id="RU364115"/>
    </source>
</evidence>
<organism evidence="14 15">
    <name type="scientific">Roseburia faecis</name>
    <dbReference type="NCBI Taxonomy" id="301302"/>
    <lineage>
        <taxon>Bacteria</taxon>
        <taxon>Bacillati</taxon>
        <taxon>Bacillota</taxon>
        <taxon>Clostridia</taxon>
        <taxon>Lachnospirales</taxon>
        <taxon>Lachnospiraceae</taxon>
        <taxon>Roseburia</taxon>
    </lineage>
</organism>
<gene>
    <name evidence="14" type="ORF">GMD30_08830</name>
</gene>
<dbReference type="RefSeq" id="WP_155176613.1">
    <property type="nucleotide sequence ID" value="NZ_WNAK01000015.1"/>
</dbReference>
<keyword evidence="10 12" id="KW-0067">ATP-binding</keyword>
<evidence type="ECO:0000256" key="6">
    <source>
        <dbReference type="ARBA" id="ARBA00022741"/>
    </source>
</evidence>
<evidence type="ECO:0000256" key="11">
    <source>
        <dbReference type="ARBA" id="ARBA00023125"/>
    </source>
</evidence>
<dbReference type="CDD" id="cd22332">
    <property type="entry name" value="HsdR_N"/>
    <property type="match status" value="1"/>
</dbReference>
<dbReference type="InterPro" id="IPR014001">
    <property type="entry name" value="Helicase_ATP-bd"/>
</dbReference>
<dbReference type="InterPro" id="IPR000055">
    <property type="entry name" value="Restrct_endonuc_typeI_TRD"/>
</dbReference>
<dbReference type="Pfam" id="PF01420">
    <property type="entry name" value="Methylase_S"/>
    <property type="match status" value="2"/>
</dbReference>
<dbReference type="SUPFAM" id="SSF52540">
    <property type="entry name" value="P-loop containing nucleoside triphosphate hydrolases"/>
    <property type="match status" value="2"/>
</dbReference>
<keyword evidence="7 12" id="KW-0680">Restriction system</keyword>
<evidence type="ECO:0000313" key="15">
    <source>
        <dbReference type="Proteomes" id="UP000446657"/>
    </source>
</evidence>
<dbReference type="Pfam" id="PF18766">
    <property type="entry name" value="SWI2_SNF2"/>
    <property type="match status" value="1"/>
</dbReference>
<evidence type="ECO:0000256" key="10">
    <source>
        <dbReference type="ARBA" id="ARBA00022840"/>
    </source>
</evidence>
<dbReference type="Gene3D" id="3.90.1570.50">
    <property type="match status" value="1"/>
</dbReference>
<evidence type="ECO:0000256" key="9">
    <source>
        <dbReference type="ARBA" id="ARBA00022801"/>
    </source>
</evidence>
<dbReference type="InterPro" id="IPR044946">
    <property type="entry name" value="Restrct_endonuc_typeI_TRD_sf"/>
</dbReference>
<dbReference type="Proteomes" id="UP000446657">
    <property type="component" value="Unassembled WGS sequence"/>
</dbReference>
<dbReference type="PANTHER" id="PTHR30195">
    <property type="entry name" value="TYPE I SITE-SPECIFIC DEOXYRIBONUCLEASE PROTEIN SUBUNIT M AND R"/>
    <property type="match status" value="1"/>
</dbReference>
<evidence type="ECO:0000256" key="2">
    <source>
        <dbReference type="ARBA" id="ARBA00008598"/>
    </source>
</evidence>
<evidence type="ECO:0000256" key="1">
    <source>
        <dbReference type="ARBA" id="ARBA00000851"/>
    </source>
</evidence>
<comment type="similarity">
    <text evidence="3">Belongs to the type-I restriction system S methylase family.</text>
</comment>
<dbReference type="NCBIfam" id="TIGR00348">
    <property type="entry name" value="hsdR"/>
    <property type="match status" value="1"/>
</dbReference>
<comment type="similarity">
    <text evidence="2 12">Belongs to the HsdR family.</text>
</comment>
<evidence type="ECO:0000259" key="13">
    <source>
        <dbReference type="PROSITE" id="PS51192"/>
    </source>
</evidence>
<dbReference type="SMART" id="SM00487">
    <property type="entry name" value="DEXDc"/>
    <property type="match status" value="1"/>
</dbReference>
<dbReference type="PANTHER" id="PTHR30195:SF16">
    <property type="entry name" value="TYPE I RESTRICTION ENZYME ENDONUCLEASE SUBUNIT"/>
    <property type="match status" value="1"/>
</dbReference>
<name>A0A844KMA5_9FIRM</name>
<dbReference type="InterPro" id="IPR040980">
    <property type="entry name" value="SWI2_SNF2"/>
</dbReference>
<protein>
    <recommendedName>
        <fullName evidence="12">Type I restriction enzyme endonuclease subunit</fullName>
        <shortName evidence="12">R protein</shortName>
        <ecNumber evidence="12">3.1.21.3</ecNumber>
    </recommendedName>
    <alternativeName>
        <fullName evidence="12">Type-1 restriction enzyme R protein</fullName>
    </alternativeName>
</protein>
<dbReference type="GO" id="GO:0003677">
    <property type="term" value="F:DNA binding"/>
    <property type="evidence" value="ECO:0007669"/>
    <property type="project" value="UniProtKB-KW"/>
</dbReference>
<dbReference type="GO" id="GO:0009035">
    <property type="term" value="F:type I site-specific deoxyribonuclease activity"/>
    <property type="evidence" value="ECO:0007669"/>
    <property type="project" value="UniProtKB-EC"/>
</dbReference>
<dbReference type="InterPro" id="IPR051268">
    <property type="entry name" value="Type-I_R_enzyme_R_subunit"/>
</dbReference>
<dbReference type="SUPFAM" id="SSF116734">
    <property type="entry name" value="DNA methylase specificity domain"/>
    <property type="match status" value="3"/>
</dbReference>
<evidence type="ECO:0000256" key="4">
    <source>
        <dbReference type="ARBA" id="ARBA00011296"/>
    </source>
</evidence>
<dbReference type="Pfam" id="PF12008">
    <property type="entry name" value="EcoR124_C"/>
    <property type="match status" value="1"/>
</dbReference>
<dbReference type="EC" id="3.1.21.3" evidence="12"/>
<dbReference type="InterPro" id="IPR027417">
    <property type="entry name" value="P-loop_NTPase"/>
</dbReference>
<dbReference type="EMBL" id="WNAL01000015">
    <property type="protein sequence ID" value="MTR81812.1"/>
    <property type="molecule type" value="Genomic_DNA"/>
</dbReference>
<feature type="domain" description="Helicase ATP-binding" evidence="13">
    <location>
        <begin position="845"/>
        <end position="999"/>
    </location>
</feature>
<dbReference type="InterPro" id="IPR004473">
    <property type="entry name" value="Restrct_endonuc_typeI_HsdR"/>
</dbReference>
<dbReference type="Gene3D" id="3.40.50.300">
    <property type="entry name" value="P-loop containing nucleotide triphosphate hydrolases"/>
    <property type="match status" value="2"/>
</dbReference>
<evidence type="ECO:0000256" key="3">
    <source>
        <dbReference type="ARBA" id="ARBA00010923"/>
    </source>
</evidence>
<reference evidence="14 15" key="1">
    <citation type="journal article" date="2019" name="Nat. Med.">
        <title>A library of human gut bacterial isolates paired with longitudinal multiomics data enables mechanistic microbiome research.</title>
        <authorList>
            <person name="Poyet M."/>
            <person name="Groussin M."/>
            <person name="Gibbons S.M."/>
            <person name="Avila-Pacheco J."/>
            <person name="Jiang X."/>
            <person name="Kearney S.M."/>
            <person name="Perrotta A.R."/>
            <person name="Berdy B."/>
            <person name="Zhao S."/>
            <person name="Lieberman T.D."/>
            <person name="Swanson P.K."/>
            <person name="Smith M."/>
            <person name="Roesemann S."/>
            <person name="Alexander J.E."/>
            <person name="Rich S.A."/>
            <person name="Livny J."/>
            <person name="Vlamakis H."/>
            <person name="Clish C."/>
            <person name="Bullock K."/>
            <person name="Deik A."/>
            <person name="Scott J."/>
            <person name="Pierce K.A."/>
            <person name="Xavier R.J."/>
            <person name="Alm E.J."/>
        </authorList>
    </citation>
    <scope>NUCLEOTIDE SEQUENCE [LARGE SCALE GENOMIC DNA]</scope>
    <source>
        <strain evidence="14 15">BIOML-A1</strain>
    </source>
</reference>
<keyword evidence="8" id="KW-0255">Endonuclease</keyword>
<evidence type="ECO:0000256" key="7">
    <source>
        <dbReference type="ARBA" id="ARBA00022747"/>
    </source>
</evidence>
<dbReference type="GO" id="GO:0009307">
    <property type="term" value="P:DNA restriction-modification system"/>
    <property type="evidence" value="ECO:0007669"/>
    <property type="project" value="UniProtKB-KW"/>
</dbReference>
<dbReference type="Pfam" id="PF22679">
    <property type="entry name" value="T1R_D3-like"/>
    <property type="match status" value="1"/>
</dbReference>
<keyword evidence="5" id="KW-0540">Nuclease</keyword>
<evidence type="ECO:0000313" key="14">
    <source>
        <dbReference type="EMBL" id="MTR81812.1"/>
    </source>
</evidence>
<proteinExistence type="inferred from homology"/>
<dbReference type="CDD" id="cd18800">
    <property type="entry name" value="SF2_C_EcoR124I-like"/>
    <property type="match status" value="1"/>
</dbReference>
<keyword evidence="11 12" id="KW-0238">DNA-binding</keyword>
<keyword evidence="9 12" id="KW-0378">Hydrolase</keyword>
<dbReference type="InterPro" id="IPR055180">
    <property type="entry name" value="HsdR_RecA-like_helicase_dom_2"/>
</dbReference>
<comment type="caution">
    <text evidence="14">The sequence shown here is derived from an EMBL/GenBank/DDBJ whole genome shotgun (WGS) entry which is preliminary data.</text>
</comment>
<dbReference type="InterPro" id="IPR022625">
    <property type="entry name" value="TypeI_RM_Rsu_C"/>
</dbReference>
<dbReference type="PROSITE" id="PS51192">
    <property type="entry name" value="HELICASE_ATP_BIND_1"/>
    <property type="match status" value="1"/>
</dbReference>
<comment type="subunit">
    <text evidence="4 12">The type I restriction/modification system is composed of three polypeptides R, M and S.</text>
</comment>
<dbReference type="InterPro" id="IPR007409">
    <property type="entry name" value="Restrct_endonuc_type1_HsdR_N"/>
</dbReference>
<comment type="catalytic activity">
    <reaction evidence="1 12">
        <text>Endonucleolytic cleavage of DNA to give random double-stranded fragments with terminal 5'-phosphates, ATP is simultaneously hydrolyzed.</text>
        <dbReference type="EC" id="3.1.21.3"/>
    </reaction>
</comment>
<dbReference type="Gene3D" id="3.90.220.20">
    <property type="entry name" value="DNA methylase specificity domains"/>
    <property type="match status" value="3"/>
</dbReference>
<keyword evidence="6 12" id="KW-0547">Nucleotide-binding</keyword>
<dbReference type="CDD" id="cd16961">
    <property type="entry name" value="RMtype1_S_TRD-CR_like"/>
    <property type="match status" value="1"/>
</dbReference>
<accession>A0A844KMA5</accession>